<name>A0A5C5VQC4_9BACT</name>
<dbReference type="GO" id="GO:0050661">
    <property type="term" value="F:NADP binding"/>
    <property type="evidence" value="ECO:0007669"/>
    <property type="project" value="InterPro"/>
</dbReference>
<dbReference type="InterPro" id="IPR001796">
    <property type="entry name" value="DHFR_dom"/>
</dbReference>
<evidence type="ECO:0000256" key="2">
    <source>
        <dbReference type="ARBA" id="ARBA00009539"/>
    </source>
</evidence>
<comment type="caution">
    <text evidence="9">The sequence shown here is derived from an EMBL/GenBank/DDBJ whole genome shotgun (WGS) entry which is preliminary data.</text>
</comment>
<protein>
    <recommendedName>
        <fullName evidence="3">dihydrofolate reductase</fullName>
        <ecNumber evidence="3">1.5.1.3</ecNumber>
    </recommendedName>
</protein>
<accession>A0A5C5VQC4</accession>
<dbReference type="AlphaFoldDB" id="A0A5C5VQC4"/>
<comment type="pathway">
    <text evidence="1">Cofactor biosynthesis; tetrahydrofolate biosynthesis; 5,6,7,8-tetrahydrofolate from 7,8-dihydrofolate: step 1/1.</text>
</comment>
<dbReference type="Gene3D" id="3.40.430.10">
    <property type="entry name" value="Dihydrofolate Reductase, subunit A"/>
    <property type="match status" value="1"/>
</dbReference>
<dbReference type="RefSeq" id="WP_146575403.1">
    <property type="nucleotide sequence ID" value="NZ_SJPH01000010.1"/>
</dbReference>
<dbReference type="PROSITE" id="PS51330">
    <property type="entry name" value="DHFR_2"/>
    <property type="match status" value="1"/>
</dbReference>
<evidence type="ECO:0000259" key="8">
    <source>
        <dbReference type="PROSITE" id="PS51330"/>
    </source>
</evidence>
<dbReference type="InterPro" id="IPR012259">
    <property type="entry name" value="DHFR"/>
</dbReference>
<gene>
    <name evidence="9" type="primary">dhfrIII</name>
    <name evidence="9" type="ORF">Pla111_32120</name>
</gene>
<evidence type="ECO:0000256" key="7">
    <source>
        <dbReference type="ARBA" id="ARBA00025067"/>
    </source>
</evidence>
<dbReference type="GO" id="GO:0004146">
    <property type="term" value="F:dihydrofolate reductase activity"/>
    <property type="evidence" value="ECO:0007669"/>
    <property type="project" value="UniProtKB-EC"/>
</dbReference>
<dbReference type="PRINTS" id="PR00070">
    <property type="entry name" value="DHFR"/>
</dbReference>
<dbReference type="PANTHER" id="PTHR48069">
    <property type="entry name" value="DIHYDROFOLATE REDUCTASE"/>
    <property type="match status" value="1"/>
</dbReference>
<organism evidence="9 10">
    <name type="scientific">Botrimarina hoheduenensis</name>
    <dbReference type="NCBI Taxonomy" id="2528000"/>
    <lineage>
        <taxon>Bacteria</taxon>
        <taxon>Pseudomonadati</taxon>
        <taxon>Planctomycetota</taxon>
        <taxon>Planctomycetia</taxon>
        <taxon>Pirellulales</taxon>
        <taxon>Lacipirellulaceae</taxon>
        <taxon>Botrimarina</taxon>
    </lineage>
</organism>
<evidence type="ECO:0000256" key="6">
    <source>
        <dbReference type="ARBA" id="ARBA00023002"/>
    </source>
</evidence>
<dbReference type="GO" id="GO:0005829">
    <property type="term" value="C:cytosol"/>
    <property type="evidence" value="ECO:0007669"/>
    <property type="project" value="TreeGrafter"/>
</dbReference>
<dbReference type="GO" id="GO:0046452">
    <property type="term" value="P:dihydrofolate metabolic process"/>
    <property type="evidence" value="ECO:0007669"/>
    <property type="project" value="TreeGrafter"/>
</dbReference>
<evidence type="ECO:0000256" key="4">
    <source>
        <dbReference type="ARBA" id="ARBA00022563"/>
    </source>
</evidence>
<dbReference type="Proteomes" id="UP000318995">
    <property type="component" value="Unassembled WGS sequence"/>
</dbReference>
<dbReference type="GO" id="GO:0046655">
    <property type="term" value="P:folic acid metabolic process"/>
    <property type="evidence" value="ECO:0007669"/>
    <property type="project" value="TreeGrafter"/>
</dbReference>
<dbReference type="GO" id="GO:0006730">
    <property type="term" value="P:one-carbon metabolic process"/>
    <property type="evidence" value="ECO:0007669"/>
    <property type="project" value="UniProtKB-KW"/>
</dbReference>
<dbReference type="UniPathway" id="UPA00077">
    <property type="reaction ID" value="UER00158"/>
</dbReference>
<reference evidence="9 10" key="1">
    <citation type="submission" date="2019-02" db="EMBL/GenBank/DDBJ databases">
        <title>Deep-cultivation of Planctomycetes and their phenomic and genomic characterization uncovers novel biology.</title>
        <authorList>
            <person name="Wiegand S."/>
            <person name="Jogler M."/>
            <person name="Boedeker C."/>
            <person name="Pinto D."/>
            <person name="Vollmers J."/>
            <person name="Rivas-Marin E."/>
            <person name="Kohn T."/>
            <person name="Peeters S.H."/>
            <person name="Heuer A."/>
            <person name="Rast P."/>
            <person name="Oberbeckmann S."/>
            <person name="Bunk B."/>
            <person name="Jeske O."/>
            <person name="Meyerdierks A."/>
            <person name="Storesund J.E."/>
            <person name="Kallscheuer N."/>
            <person name="Luecker S."/>
            <person name="Lage O.M."/>
            <person name="Pohl T."/>
            <person name="Merkel B.J."/>
            <person name="Hornburger P."/>
            <person name="Mueller R.-W."/>
            <person name="Bruemmer F."/>
            <person name="Labrenz M."/>
            <person name="Spormann A.M."/>
            <person name="Op Den Camp H."/>
            <person name="Overmann J."/>
            <person name="Amann R."/>
            <person name="Jetten M.S.M."/>
            <person name="Mascher T."/>
            <person name="Medema M.H."/>
            <person name="Devos D.P."/>
            <person name="Kaster A.-K."/>
            <person name="Ovreas L."/>
            <person name="Rohde M."/>
            <person name="Galperin M.Y."/>
            <person name="Jogler C."/>
        </authorList>
    </citation>
    <scope>NUCLEOTIDE SEQUENCE [LARGE SCALE GENOMIC DNA]</scope>
    <source>
        <strain evidence="9 10">Pla111</strain>
    </source>
</reference>
<keyword evidence="6 9" id="KW-0560">Oxidoreductase</keyword>
<evidence type="ECO:0000256" key="5">
    <source>
        <dbReference type="ARBA" id="ARBA00022857"/>
    </source>
</evidence>
<dbReference type="Pfam" id="PF00186">
    <property type="entry name" value="DHFR_1"/>
    <property type="match status" value="1"/>
</dbReference>
<keyword evidence="5" id="KW-0521">NADP</keyword>
<dbReference type="OrthoDB" id="9804315at2"/>
<dbReference type="EC" id="1.5.1.3" evidence="3"/>
<dbReference type="SUPFAM" id="SSF53597">
    <property type="entry name" value="Dihydrofolate reductase-like"/>
    <property type="match status" value="1"/>
</dbReference>
<comment type="similarity">
    <text evidence="2">Belongs to the dihydrofolate reductase family.</text>
</comment>
<dbReference type="EMBL" id="SJPH01000010">
    <property type="protein sequence ID" value="TWT40794.1"/>
    <property type="molecule type" value="Genomic_DNA"/>
</dbReference>
<evidence type="ECO:0000313" key="10">
    <source>
        <dbReference type="Proteomes" id="UP000318995"/>
    </source>
</evidence>
<keyword evidence="10" id="KW-1185">Reference proteome</keyword>
<proteinExistence type="inferred from homology"/>
<dbReference type="PANTHER" id="PTHR48069:SF3">
    <property type="entry name" value="DIHYDROFOLATE REDUCTASE"/>
    <property type="match status" value="1"/>
</dbReference>
<dbReference type="CDD" id="cd00209">
    <property type="entry name" value="DHFR"/>
    <property type="match status" value="1"/>
</dbReference>
<dbReference type="InterPro" id="IPR024072">
    <property type="entry name" value="DHFR-like_dom_sf"/>
</dbReference>
<evidence type="ECO:0000313" key="9">
    <source>
        <dbReference type="EMBL" id="TWT40794.1"/>
    </source>
</evidence>
<evidence type="ECO:0000256" key="3">
    <source>
        <dbReference type="ARBA" id="ARBA00012856"/>
    </source>
</evidence>
<dbReference type="GO" id="GO:0046654">
    <property type="term" value="P:tetrahydrofolate biosynthetic process"/>
    <property type="evidence" value="ECO:0007669"/>
    <property type="project" value="UniProtKB-UniPathway"/>
</dbReference>
<sequence>MSNPSVTAPVVLIAAMSHDRVIGSKSGMPWSLPEEYDRYLATVRQGVVVMGRKSYEIFGADLDPHRCVVVTHREKWGSACVAPSVEGALRQAAVTGETIFVAGGASVYQQALPLADRMYLSVIDGDFQGDTWFPAFDPADWRIERQERQAGYSFFDYRRV</sequence>
<keyword evidence="4" id="KW-0554">One-carbon metabolism</keyword>
<feature type="domain" description="DHFR" evidence="8">
    <location>
        <begin position="9"/>
        <end position="160"/>
    </location>
</feature>
<comment type="function">
    <text evidence="7">Key enzyme in folate metabolism. Catalyzes an essential reaction for de novo glycine and purine synthesis, and for DNA precursor synthesis.</text>
</comment>
<evidence type="ECO:0000256" key="1">
    <source>
        <dbReference type="ARBA" id="ARBA00004903"/>
    </source>
</evidence>